<dbReference type="NCBIfam" id="TIGR04183">
    <property type="entry name" value="Por_Secre_tail"/>
    <property type="match status" value="1"/>
</dbReference>
<dbReference type="RefSeq" id="WP_125018209.1">
    <property type="nucleotide sequence ID" value="NZ_RQVQ01000009.1"/>
</dbReference>
<accession>A0A3P3W8Z7</accession>
<comment type="caution">
    <text evidence="4">The sequence shown here is derived from an EMBL/GenBank/DDBJ whole genome shotgun (WGS) entry which is preliminary data.</text>
</comment>
<dbReference type="EMBL" id="RQVQ01000009">
    <property type="protein sequence ID" value="RRJ91625.1"/>
    <property type="molecule type" value="Genomic_DNA"/>
</dbReference>
<reference evidence="4 5" key="1">
    <citation type="submission" date="2018-11" db="EMBL/GenBank/DDBJ databases">
        <title>Flavobacterium sp. nov., YIM 102701-2 draft genome.</title>
        <authorList>
            <person name="Li G."/>
            <person name="Jiang Y."/>
        </authorList>
    </citation>
    <scope>NUCLEOTIDE SEQUENCE [LARGE SCALE GENOMIC DNA]</scope>
    <source>
        <strain evidence="4 5">YIM 102701-2</strain>
    </source>
</reference>
<evidence type="ECO:0000313" key="5">
    <source>
        <dbReference type="Proteomes" id="UP000275719"/>
    </source>
</evidence>
<dbReference type="Proteomes" id="UP000275719">
    <property type="component" value="Unassembled WGS sequence"/>
</dbReference>
<dbReference type="InterPro" id="IPR026444">
    <property type="entry name" value="Secre_tail"/>
</dbReference>
<feature type="chain" id="PRO_5018005511" evidence="2">
    <location>
        <begin position="22"/>
        <end position="285"/>
    </location>
</feature>
<evidence type="ECO:0000259" key="3">
    <source>
        <dbReference type="Pfam" id="PF18962"/>
    </source>
</evidence>
<evidence type="ECO:0000256" key="1">
    <source>
        <dbReference type="ARBA" id="ARBA00022729"/>
    </source>
</evidence>
<proteinExistence type="predicted"/>
<evidence type="ECO:0000256" key="2">
    <source>
        <dbReference type="SAM" id="SignalP"/>
    </source>
</evidence>
<protein>
    <submittedName>
        <fullName evidence="4">T9SS C-terminal target domain-containing protein</fullName>
    </submittedName>
</protein>
<dbReference type="Pfam" id="PF18962">
    <property type="entry name" value="Por_Secre_tail"/>
    <property type="match status" value="1"/>
</dbReference>
<keyword evidence="5" id="KW-1185">Reference proteome</keyword>
<organism evidence="4 5">
    <name type="scientific">Paenimyroides tangerinum</name>
    <dbReference type="NCBI Taxonomy" id="2488728"/>
    <lineage>
        <taxon>Bacteria</taxon>
        <taxon>Pseudomonadati</taxon>
        <taxon>Bacteroidota</taxon>
        <taxon>Flavobacteriia</taxon>
        <taxon>Flavobacteriales</taxon>
        <taxon>Flavobacteriaceae</taxon>
        <taxon>Paenimyroides</taxon>
    </lineage>
</organism>
<evidence type="ECO:0000313" key="4">
    <source>
        <dbReference type="EMBL" id="RRJ91625.1"/>
    </source>
</evidence>
<dbReference type="AlphaFoldDB" id="A0A3P3W8Z7"/>
<name>A0A3P3W8Z7_9FLAO</name>
<sequence length="285" mass="29945">MMKKLPFLITLGLFGLSNLYAQNILTQTNNLAPTDSAVACAIGTSPNYTGISASSYFRAYTITSNMNINSIRVGAGAVTGNFPITVKLHRSATAFPGSYPTGLTQLATATATLTAAQNESLVVVNFTNPVSVVAGEIIVAEVSNLSTDVANGGNGSLHFMGVVATQTQPGYILTEGCGFVNPTSFVMVNPAAKIVIDLIENTTASSAEFFKENFAIYPNPVVDVLNITSINELDVKEVRIIDMTGKVLNSGKQLEAIDVSGLASGVYLIEIESNEGSATSKFIKN</sequence>
<dbReference type="OrthoDB" id="1405746at2"/>
<gene>
    <name evidence="4" type="ORF">EG240_05345</name>
</gene>
<feature type="domain" description="Secretion system C-terminal sorting" evidence="3">
    <location>
        <begin position="216"/>
        <end position="283"/>
    </location>
</feature>
<feature type="signal peptide" evidence="2">
    <location>
        <begin position="1"/>
        <end position="21"/>
    </location>
</feature>
<keyword evidence="1 2" id="KW-0732">Signal</keyword>